<dbReference type="GO" id="GO:0003677">
    <property type="term" value="F:DNA binding"/>
    <property type="evidence" value="ECO:0007669"/>
    <property type="project" value="TreeGrafter"/>
</dbReference>
<feature type="domain" description="DDE-1" evidence="1">
    <location>
        <begin position="141"/>
        <end position="234"/>
    </location>
</feature>
<reference evidence="2" key="1">
    <citation type="journal article" date="2023" name="Insect Mol. Biol.">
        <title>Genome sequencing provides insights into the evolution of gene families encoding plant cell wall-degrading enzymes in longhorned beetles.</title>
        <authorList>
            <person name="Shin N.R."/>
            <person name="Okamura Y."/>
            <person name="Kirsch R."/>
            <person name="Pauchet Y."/>
        </authorList>
    </citation>
    <scope>NUCLEOTIDE SEQUENCE</scope>
    <source>
        <strain evidence="2">RBIC_L_NR</strain>
    </source>
</reference>
<evidence type="ECO:0000313" key="2">
    <source>
        <dbReference type="EMBL" id="KAJ8930258.1"/>
    </source>
</evidence>
<gene>
    <name evidence="2" type="ORF">NQ314_016951</name>
</gene>
<proteinExistence type="predicted"/>
<dbReference type="Proteomes" id="UP001162156">
    <property type="component" value="Unassembled WGS sequence"/>
</dbReference>
<keyword evidence="3" id="KW-1185">Reference proteome</keyword>
<dbReference type="InterPro" id="IPR036397">
    <property type="entry name" value="RNaseH_sf"/>
</dbReference>
<dbReference type="Gene3D" id="3.30.420.10">
    <property type="entry name" value="Ribonuclease H-like superfamily/Ribonuclease H"/>
    <property type="match status" value="1"/>
</dbReference>
<dbReference type="AlphaFoldDB" id="A0AAV8WV84"/>
<comment type="caution">
    <text evidence="2">The sequence shown here is derived from an EMBL/GenBank/DDBJ whole genome shotgun (WGS) entry which is preliminary data.</text>
</comment>
<accession>A0AAV8WV84</accession>
<dbReference type="Pfam" id="PF03184">
    <property type="entry name" value="DDE_1"/>
    <property type="match status" value="1"/>
</dbReference>
<dbReference type="PANTHER" id="PTHR19303">
    <property type="entry name" value="TRANSPOSON"/>
    <property type="match status" value="1"/>
</dbReference>
<dbReference type="EMBL" id="JANEYF010004716">
    <property type="protein sequence ID" value="KAJ8930258.1"/>
    <property type="molecule type" value="Genomic_DNA"/>
</dbReference>
<protein>
    <recommendedName>
        <fullName evidence="1">DDE-1 domain-containing protein</fullName>
    </recommendedName>
</protein>
<dbReference type="InterPro" id="IPR004875">
    <property type="entry name" value="DDE_SF_endonuclease_dom"/>
</dbReference>
<evidence type="ECO:0000259" key="1">
    <source>
        <dbReference type="Pfam" id="PF03184"/>
    </source>
</evidence>
<evidence type="ECO:0000313" key="3">
    <source>
        <dbReference type="Proteomes" id="UP001162156"/>
    </source>
</evidence>
<dbReference type="InterPro" id="IPR050863">
    <property type="entry name" value="CenT-Element_Derived"/>
</dbReference>
<sequence>MRTYKKKSQRGLTPPDVMLRAVRAVKIDHYIAKNFPKLELAGADWFSAFLKRNTTLSIRSPEATSLSRTTSFNKTNGSAFFDNLQTVINRLKCEPADIWNMDETGKTTVQKPDRVVARRGARQFGRDHFLKEGPPGSVDGANPSGWMKETHFLEYVKHFVRHTRASVDRPTVLLLDNHDSHMSVEGLTYCENNGVTVLSFPPHCSHKLQPLDRSVYGPLKKYVNSACDAWMTNNPGRTMTIYDIPGIVATALPIAAIPNNIMAGFRISGISPFNRNIFPDSEFMAGYVTDRPDPNPEIIDDISVEIPSTSADISRHATPTDEILNLPGCSKTITVHLEHLKPLPKAVARKTKQNRRKRKSAILTDTLVKDELEKEKSVKKIKNKGKKCNKIETV</sequence>
<dbReference type="GO" id="GO:0005634">
    <property type="term" value="C:nucleus"/>
    <property type="evidence" value="ECO:0007669"/>
    <property type="project" value="TreeGrafter"/>
</dbReference>
<name>A0AAV8WV84_9CUCU</name>
<dbReference type="PANTHER" id="PTHR19303:SF74">
    <property type="entry name" value="POGO TRANSPOSABLE ELEMENT WITH KRAB DOMAIN"/>
    <property type="match status" value="1"/>
</dbReference>
<organism evidence="2 3">
    <name type="scientific">Rhamnusium bicolor</name>
    <dbReference type="NCBI Taxonomy" id="1586634"/>
    <lineage>
        <taxon>Eukaryota</taxon>
        <taxon>Metazoa</taxon>
        <taxon>Ecdysozoa</taxon>
        <taxon>Arthropoda</taxon>
        <taxon>Hexapoda</taxon>
        <taxon>Insecta</taxon>
        <taxon>Pterygota</taxon>
        <taxon>Neoptera</taxon>
        <taxon>Endopterygota</taxon>
        <taxon>Coleoptera</taxon>
        <taxon>Polyphaga</taxon>
        <taxon>Cucujiformia</taxon>
        <taxon>Chrysomeloidea</taxon>
        <taxon>Cerambycidae</taxon>
        <taxon>Lepturinae</taxon>
        <taxon>Rhagiini</taxon>
        <taxon>Rhamnusium</taxon>
    </lineage>
</organism>